<evidence type="ECO:0000313" key="3">
    <source>
        <dbReference type="Proteomes" id="UP000749559"/>
    </source>
</evidence>
<feature type="region of interest" description="Disordered" evidence="1">
    <location>
        <begin position="76"/>
        <end position="102"/>
    </location>
</feature>
<sequence>GILLIYNACITEIHAQTVSTENTAQTGQEAQSVIVEPKSKCDTSAFKHIEGQSGCQSEHNQLQDSKGMRKDTHLTIKDAQMPQKSQTKEQNQSMKNNELKTSVTENCDTTEYCRKEADTKKANTKTFNTNSKGESDKAITQQPEKNTEQKSESVTSVNQEDNDTGVMPKKERFVVYQCHGHCAGWGDRTRSIIIAYLIALLMKRSFILDITDPCSLDGVLVPNKVNWARRLPNGLSIVDVEHYVNTLPSKPFADLISQDKDLNDIFPEDVVTIKSPIAIVEQFARNPRHHKVLASLGYDMSRFTQCRMYAIFYDEIFKLSPKLQHELDIFISKSKIQEGGQLICAQLRMGGPYIKGDMKFNDMEDLTVVWDYIKQCITPDTTVFITSDANEVRQQAKKIFSKRWIDHEGFSSHIGSGERELRCKGQRKTILDFHSLALCDSLIVSTGTYGQLAAYRRQQGFNDFHIFSKKKIH</sequence>
<comment type="caution">
    <text evidence="2">The sequence shown here is derived from an EMBL/GenBank/DDBJ whole genome shotgun (WGS) entry which is preliminary data.</text>
</comment>
<keyword evidence="3" id="KW-1185">Reference proteome</keyword>
<feature type="non-terminal residue" evidence="2">
    <location>
        <position position="1"/>
    </location>
</feature>
<gene>
    <name evidence="2" type="ORF">OFUS_LOCUS592</name>
</gene>
<organism evidence="2 3">
    <name type="scientific">Owenia fusiformis</name>
    <name type="common">Polychaete worm</name>
    <dbReference type="NCBI Taxonomy" id="6347"/>
    <lineage>
        <taxon>Eukaryota</taxon>
        <taxon>Metazoa</taxon>
        <taxon>Spiralia</taxon>
        <taxon>Lophotrochozoa</taxon>
        <taxon>Annelida</taxon>
        <taxon>Polychaeta</taxon>
        <taxon>Sedentaria</taxon>
        <taxon>Canalipalpata</taxon>
        <taxon>Sabellida</taxon>
        <taxon>Oweniida</taxon>
        <taxon>Oweniidae</taxon>
        <taxon>Owenia</taxon>
    </lineage>
</organism>
<accession>A0A8J1UVI9</accession>
<dbReference type="Proteomes" id="UP000749559">
    <property type="component" value="Unassembled WGS sequence"/>
</dbReference>
<dbReference type="AlphaFoldDB" id="A0A8J1UVI9"/>
<feature type="compositionally biased region" description="Polar residues" evidence="1">
    <location>
        <begin position="82"/>
        <end position="102"/>
    </location>
</feature>
<name>A0A8J1UVI9_OWEFU</name>
<dbReference type="OrthoDB" id="9979734at2759"/>
<dbReference type="EMBL" id="CAIIXF020000001">
    <property type="protein sequence ID" value="CAH1772917.1"/>
    <property type="molecule type" value="Genomic_DNA"/>
</dbReference>
<evidence type="ECO:0000313" key="2">
    <source>
        <dbReference type="EMBL" id="CAH1772917.1"/>
    </source>
</evidence>
<reference evidence="2" key="1">
    <citation type="submission" date="2022-03" db="EMBL/GenBank/DDBJ databases">
        <authorList>
            <person name="Martin C."/>
        </authorList>
    </citation>
    <scope>NUCLEOTIDE SEQUENCE</scope>
</reference>
<dbReference type="Gene3D" id="3.40.50.11350">
    <property type="match status" value="1"/>
</dbReference>
<proteinExistence type="predicted"/>
<evidence type="ECO:0000256" key="1">
    <source>
        <dbReference type="SAM" id="MobiDB-lite"/>
    </source>
</evidence>
<feature type="region of interest" description="Disordered" evidence="1">
    <location>
        <begin position="124"/>
        <end position="164"/>
    </location>
</feature>
<protein>
    <submittedName>
        <fullName evidence="2">Uncharacterized protein</fullName>
    </submittedName>
</protein>